<dbReference type="AlphaFoldDB" id="A0A835MHN3"/>
<keyword evidence="5" id="KW-1185">Reference proteome</keyword>
<protein>
    <recommendedName>
        <fullName evidence="3">Knottins-like domain-containing protein</fullName>
    </recommendedName>
</protein>
<sequence length="497" mass="56361">MSSEEATTTTTTSRDLPQEIDEFIKESIDFSLGLPISTNTLELKLRASEQSRKCLQDQYFLLHSRLKDKDQRIDRARSEASQSALALKKFVEENQKLATECTNLLNQCSRWEKECLLYDRDREALMEFANEADERAKEAEVRVLDIEDELKNASEELEIYRKKCEKHMVSETRLTEELHLMREKITMLEQSRLQGCSDNPIHCSKCSLLKADNQSPRPHVLAAMPHDSSPCGATLEEGLLDSVLASMVEKDGLAANARAFLEANKMFESYKKLLNMWDHLRPSSQIVVSLVAEVKTLQNEKEHLKINLTKAEEEVNVLFEDNNILDVENKKLLRLYNKEKRHSGSGDGHNTSAKSNKRKSSPKRCSPIKRMIEFDSPSSRQPLSPLLQNSAKSRMSNSLDLLSFPKPNGEKNASVFGSFHCIAPYGNWVNLLFFVEEVGATIIEGRTCESPSHRFKGMCVRKSNCAGVCQTEGFRGGKCRGFRRRCFALNLAVNEIS</sequence>
<evidence type="ECO:0000313" key="4">
    <source>
        <dbReference type="EMBL" id="KAF9624101.1"/>
    </source>
</evidence>
<dbReference type="SMART" id="SM00505">
    <property type="entry name" value="Knot1"/>
    <property type="match status" value="1"/>
</dbReference>
<dbReference type="InterPro" id="IPR003614">
    <property type="entry name" value="Knottins"/>
</dbReference>
<name>A0A835MHN3_9MAGN</name>
<reference evidence="4 5" key="1">
    <citation type="submission" date="2020-10" db="EMBL/GenBank/DDBJ databases">
        <title>The Coptis chinensis genome and diversification of protoberbering-type alkaloids.</title>
        <authorList>
            <person name="Wang B."/>
            <person name="Shu S."/>
            <person name="Song C."/>
            <person name="Liu Y."/>
        </authorList>
    </citation>
    <scope>NUCLEOTIDE SEQUENCE [LARGE SCALE GENOMIC DNA]</scope>
    <source>
        <strain evidence="4">HL-2020</strain>
        <tissue evidence="4">Leaf</tissue>
    </source>
</reference>
<comment type="caution">
    <text evidence="4">The sequence shown here is derived from an EMBL/GenBank/DDBJ whole genome shotgun (WGS) entry which is preliminary data.</text>
</comment>
<dbReference type="Proteomes" id="UP000631114">
    <property type="component" value="Unassembled WGS sequence"/>
</dbReference>
<dbReference type="OrthoDB" id="1913731at2759"/>
<proteinExistence type="predicted"/>
<evidence type="ECO:0000259" key="3">
    <source>
        <dbReference type="SMART" id="SM00505"/>
    </source>
</evidence>
<keyword evidence="1" id="KW-0175">Coiled coil</keyword>
<dbReference type="InterPro" id="IPR008176">
    <property type="entry name" value="Defensin_plant"/>
</dbReference>
<dbReference type="Pfam" id="PF00304">
    <property type="entry name" value="Gamma-thionin"/>
    <property type="match status" value="1"/>
</dbReference>
<dbReference type="InterPro" id="IPR036574">
    <property type="entry name" value="Scorpion_toxin-like_sf"/>
</dbReference>
<dbReference type="SUPFAM" id="SSF57095">
    <property type="entry name" value="Scorpion toxin-like"/>
    <property type="match status" value="1"/>
</dbReference>
<feature type="domain" description="Knottins-like" evidence="3">
    <location>
        <begin position="447"/>
        <end position="492"/>
    </location>
</feature>
<dbReference type="PANTHER" id="PTHR35689:SF1">
    <property type="entry name" value="EARLY ENDOSOME ANTIGEN"/>
    <property type="match status" value="1"/>
</dbReference>
<feature type="coiled-coil region" evidence="1">
    <location>
        <begin position="287"/>
        <end position="321"/>
    </location>
</feature>
<evidence type="ECO:0000313" key="5">
    <source>
        <dbReference type="Proteomes" id="UP000631114"/>
    </source>
</evidence>
<dbReference type="Gene3D" id="3.30.30.10">
    <property type="entry name" value="Knottin, scorpion toxin-like"/>
    <property type="match status" value="1"/>
</dbReference>
<organism evidence="4 5">
    <name type="scientific">Coptis chinensis</name>
    <dbReference type="NCBI Taxonomy" id="261450"/>
    <lineage>
        <taxon>Eukaryota</taxon>
        <taxon>Viridiplantae</taxon>
        <taxon>Streptophyta</taxon>
        <taxon>Embryophyta</taxon>
        <taxon>Tracheophyta</taxon>
        <taxon>Spermatophyta</taxon>
        <taxon>Magnoliopsida</taxon>
        <taxon>Ranunculales</taxon>
        <taxon>Ranunculaceae</taxon>
        <taxon>Coptidoideae</taxon>
        <taxon>Coptis</taxon>
    </lineage>
</organism>
<dbReference type="GO" id="GO:0006952">
    <property type="term" value="P:defense response"/>
    <property type="evidence" value="ECO:0007669"/>
    <property type="project" value="InterPro"/>
</dbReference>
<dbReference type="PANTHER" id="PTHR35689">
    <property type="entry name" value="EARLY ENDOSOME ANTIGEN"/>
    <property type="match status" value="1"/>
</dbReference>
<dbReference type="EMBL" id="JADFTS010000001">
    <property type="protein sequence ID" value="KAF9624101.1"/>
    <property type="molecule type" value="Genomic_DNA"/>
</dbReference>
<dbReference type="PROSITE" id="PS00940">
    <property type="entry name" value="GAMMA_THIONIN"/>
    <property type="match status" value="1"/>
</dbReference>
<gene>
    <name evidence="4" type="ORF">IFM89_007799</name>
</gene>
<dbReference type="PRINTS" id="PR00288">
    <property type="entry name" value="PUROTHIONIN"/>
</dbReference>
<accession>A0A835MHN3</accession>
<dbReference type="CDD" id="cd00107">
    <property type="entry name" value="Knot1"/>
    <property type="match status" value="1"/>
</dbReference>
<evidence type="ECO:0000256" key="2">
    <source>
        <dbReference type="SAM" id="MobiDB-lite"/>
    </source>
</evidence>
<evidence type="ECO:0000256" key="1">
    <source>
        <dbReference type="SAM" id="Coils"/>
    </source>
</evidence>
<feature type="region of interest" description="Disordered" evidence="2">
    <location>
        <begin position="340"/>
        <end position="367"/>
    </location>
</feature>
<feature type="coiled-coil region" evidence="1">
    <location>
        <begin position="87"/>
        <end position="170"/>
    </location>
</feature>